<name>A0A1F6NYP4_9BACT</name>
<dbReference type="EMBL" id="MFRC01000052">
    <property type="protein sequence ID" value="OGH88998.1"/>
    <property type="molecule type" value="Genomic_DNA"/>
</dbReference>
<accession>A0A1F6NYP4</accession>
<sequence length="382" mass="41402">MRVRHTETRAKYSEPSVNFYRTIALSFLVITIALLAVVVFVTSKKATITILAKEDTRSVNLAVGLTSGDSIVDNNTIVGTVSSSIINFSQKYYPTGSKTIEGIAGGEVVVYNKTNESQVLVKTTRLVTDKGILFRLSDKITVPANGQVSATVYADKSGIESDIGPSNFTIPGLATDKQKVVYAVSLKSMDTGVRKVGILTEDDIKAASKNFEEKIKEQFAVISSDENIKNVVTVTGANPKSDKKIGEEIDGFNLSGTSTVVIISYNKKSLNDVVSKVVSSKVDNTLEKVLTVTNDPKVVVSSYDAVNKTAQLSVSQDVLVTLDANAEKLSPQYFMNKSKDDIERYVFELNHVAGVEVVFSPSWISKAPTVPDKIKVIVKNVK</sequence>
<feature type="transmembrane region" description="Helical" evidence="1">
    <location>
        <begin position="20"/>
        <end position="41"/>
    </location>
</feature>
<keyword evidence="1" id="KW-0472">Membrane</keyword>
<keyword evidence="1" id="KW-1133">Transmembrane helix</keyword>
<evidence type="ECO:0000313" key="2">
    <source>
        <dbReference type="EMBL" id="OGH88998.1"/>
    </source>
</evidence>
<comment type="caution">
    <text evidence="2">The sequence shown here is derived from an EMBL/GenBank/DDBJ whole genome shotgun (WGS) entry which is preliminary data.</text>
</comment>
<dbReference type="Proteomes" id="UP000178490">
    <property type="component" value="Unassembled WGS sequence"/>
</dbReference>
<protein>
    <recommendedName>
        <fullName evidence="4">Baseplate protein J-like domain-containing protein</fullName>
    </recommendedName>
</protein>
<evidence type="ECO:0000313" key="3">
    <source>
        <dbReference type="Proteomes" id="UP000178490"/>
    </source>
</evidence>
<evidence type="ECO:0008006" key="4">
    <source>
        <dbReference type="Google" id="ProtNLM"/>
    </source>
</evidence>
<organism evidence="2 3">
    <name type="scientific">Candidatus Magasanikbacteria bacterium RIFOXYD2_FULL_36_9</name>
    <dbReference type="NCBI Taxonomy" id="1798707"/>
    <lineage>
        <taxon>Bacteria</taxon>
        <taxon>Candidatus Magasanikiibacteriota</taxon>
    </lineage>
</organism>
<gene>
    <name evidence="2" type="ORF">A2537_01100</name>
</gene>
<reference evidence="2 3" key="1">
    <citation type="journal article" date="2016" name="Nat. Commun.">
        <title>Thousands of microbial genomes shed light on interconnected biogeochemical processes in an aquifer system.</title>
        <authorList>
            <person name="Anantharaman K."/>
            <person name="Brown C.T."/>
            <person name="Hug L.A."/>
            <person name="Sharon I."/>
            <person name="Castelle C.J."/>
            <person name="Probst A.J."/>
            <person name="Thomas B.C."/>
            <person name="Singh A."/>
            <person name="Wilkins M.J."/>
            <person name="Karaoz U."/>
            <person name="Brodie E.L."/>
            <person name="Williams K.H."/>
            <person name="Hubbard S.S."/>
            <person name="Banfield J.F."/>
        </authorList>
    </citation>
    <scope>NUCLEOTIDE SEQUENCE [LARGE SCALE GENOMIC DNA]</scope>
</reference>
<evidence type="ECO:0000256" key="1">
    <source>
        <dbReference type="SAM" id="Phobius"/>
    </source>
</evidence>
<keyword evidence="1" id="KW-0812">Transmembrane</keyword>
<dbReference type="AlphaFoldDB" id="A0A1F6NYP4"/>
<proteinExistence type="predicted"/>